<reference evidence="8 9" key="1">
    <citation type="submission" date="2024-05" db="EMBL/GenBank/DDBJ databases">
        <title>Three bacterial strains, DH-69, EH-24, and ECK-19 isolated from coastal sediments.</title>
        <authorList>
            <person name="Ye Y.-Q."/>
            <person name="Du Z.-J."/>
        </authorList>
    </citation>
    <scope>NUCLEOTIDE SEQUENCE [LARGE SCALE GENOMIC DNA]</scope>
    <source>
        <strain evidence="8 9">ECK-19</strain>
    </source>
</reference>
<feature type="active site" evidence="7">
    <location>
        <position position="363"/>
    </location>
</feature>
<dbReference type="PANTHER" id="PTHR11061">
    <property type="entry name" value="RNA M5U METHYLTRANSFERASE"/>
    <property type="match status" value="1"/>
</dbReference>
<dbReference type="PANTHER" id="PTHR11061:SF49">
    <property type="entry name" value="23S RRNA (URACIL(1939)-C(5))-METHYLTRANSFERASE RLMD"/>
    <property type="match status" value="1"/>
</dbReference>
<name>A0ABV3Z424_9PROT</name>
<evidence type="ECO:0000256" key="4">
    <source>
        <dbReference type="ARBA" id="ARBA00022691"/>
    </source>
</evidence>
<dbReference type="InterPro" id="IPR012340">
    <property type="entry name" value="NA-bd_OB-fold"/>
</dbReference>
<keyword evidence="1" id="KW-0408">Iron</keyword>
<dbReference type="SUPFAM" id="SSF50249">
    <property type="entry name" value="Nucleic acid-binding proteins"/>
    <property type="match status" value="1"/>
</dbReference>
<feature type="binding site" evidence="6">
    <location>
        <position position="337"/>
    </location>
    <ligand>
        <name>S-adenosyl-L-methionine</name>
        <dbReference type="ChEBI" id="CHEBI:59789"/>
    </ligand>
</feature>
<evidence type="ECO:0000256" key="2">
    <source>
        <dbReference type="ARBA" id="ARBA00022603"/>
    </source>
</evidence>
<dbReference type="InterPro" id="IPR029063">
    <property type="entry name" value="SAM-dependent_MTases_sf"/>
</dbReference>
<keyword evidence="1" id="KW-0004">4Fe-4S</keyword>
<keyword evidence="5" id="KW-0411">Iron-sulfur</keyword>
<dbReference type="InterPro" id="IPR030390">
    <property type="entry name" value="MeTrfase_TrmA_AS"/>
</dbReference>
<feature type="binding site" evidence="6">
    <location>
        <position position="244"/>
    </location>
    <ligand>
        <name>S-adenosyl-L-methionine</name>
        <dbReference type="ChEBI" id="CHEBI:59789"/>
    </ligand>
</feature>
<evidence type="ECO:0000256" key="3">
    <source>
        <dbReference type="ARBA" id="ARBA00022679"/>
    </source>
</evidence>
<evidence type="ECO:0000256" key="1">
    <source>
        <dbReference type="ARBA" id="ARBA00022485"/>
    </source>
</evidence>
<sequence length="406" mass="43941">MIEKLGARGDGLAMVDGKPIYIPYTVPNDKVEISFRGERGTVRSILNAGPDRVTAPCNYYGTCGGCLMQHVSEQLYMGWKRDIVVSALRREGFDEDVIVPLQHCTPASRRRAQFAIRKTKDTVLFGFNERGSSALTEISECIVLAPELDAAIHGLKAIATATPSQWRKFDMMATLCDNGIDVSITGGDADEDDLGASLATLVEVARENNFIRLSIDDAPVVVFSEPVVRFGAVDVSIPPGVFLQASREGEQRLIDLVVPYLAAAKRVADLFSGCGTFSFAVDAHVDAFDIAGPAIEALEIAARRSNLRHPTKAHRRNLFDRPLLPAELNSYGAVIFDPPRAGAQAQSAQLAKSNVPIIIGVSCNPTSFARDAAILREGGYELSHVTPVDQFVYAAHVELVGVFRKG</sequence>
<keyword evidence="9" id="KW-1185">Reference proteome</keyword>
<keyword evidence="1" id="KW-0479">Metal-binding</keyword>
<feature type="binding site" evidence="6">
    <location>
        <position position="271"/>
    </location>
    <ligand>
        <name>S-adenosyl-L-methionine</name>
        <dbReference type="ChEBI" id="CHEBI:59789"/>
    </ligand>
</feature>
<comment type="similarity">
    <text evidence="6">Belongs to the class I-like SAM-binding methyltransferase superfamily. RNA M5U methyltransferase family.</text>
</comment>
<keyword evidence="4 6" id="KW-0949">S-adenosyl-L-methionine</keyword>
<dbReference type="Gene3D" id="3.40.50.150">
    <property type="entry name" value="Vaccinia Virus protein VP39"/>
    <property type="match status" value="1"/>
</dbReference>
<evidence type="ECO:0000313" key="8">
    <source>
        <dbReference type="EMBL" id="MEX6633193.1"/>
    </source>
</evidence>
<accession>A0ABV3Z424</accession>
<feature type="active site" description="Nucleophile" evidence="6">
    <location>
        <position position="363"/>
    </location>
</feature>
<keyword evidence="2 6" id="KW-0489">Methyltransferase</keyword>
<dbReference type="SUPFAM" id="SSF53335">
    <property type="entry name" value="S-adenosyl-L-methionine-dependent methyltransferases"/>
    <property type="match status" value="1"/>
</dbReference>
<dbReference type="PROSITE" id="PS51687">
    <property type="entry name" value="SAM_MT_RNA_M5U"/>
    <property type="match status" value="1"/>
</dbReference>
<protein>
    <recommendedName>
        <fullName evidence="10">RNA methyltransferase</fullName>
    </recommendedName>
</protein>
<dbReference type="Gene3D" id="2.40.50.1070">
    <property type="match status" value="1"/>
</dbReference>
<dbReference type="EMBL" id="JBEHZE010000001">
    <property type="protein sequence ID" value="MEX6633193.1"/>
    <property type="molecule type" value="Genomic_DNA"/>
</dbReference>
<dbReference type="RefSeq" id="WP_369313143.1">
    <property type="nucleotide sequence ID" value="NZ_JBEHZE010000001.1"/>
</dbReference>
<feature type="binding site" evidence="6">
    <location>
        <position position="289"/>
    </location>
    <ligand>
        <name>S-adenosyl-L-methionine</name>
        <dbReference type="ChEBI" id="CHEBI:59789"/>
    </ligand>
</feature>
<dbReference type="InterPro" id="IPR010280">
    <property type="entry name" value="U5_MeTrfase_fam"/>
</dbReference>
<proteinExistence type="inferred from homology"/>
<evidence type="ECO:0000256" key="6">
    <source>
        <dbReference type="PROSITE-ProRule" id="PRU01024"/>
    </source>
</evidence>
<keyword evidence="3 6" id="KW-0808">Transferase</keyword>
<dbReference type="CDD" id="cd02440">
    <property type="entry name" value="AdoMet_MTases"/>
    <property type="match status" value="1"/>
</dbReference>
<comment type="caution">
    <text evidence="8">The sequence shown here is derived from an EMBL/GenBank/DDBJ whole genome shotgun (WGS) entry which is preliminary data.</text>
</comment>
<evidence type="ECO:0000256" key="7">
    <source>
        <dbReference type="PROSITE-ProRule" id="PRU10015"/>
    </source>
</evidence>
<organism evidence="8 9">
    <name type="scientific">Hyphococcus lacteus</name>
    <dbReference type="NCBI Taxonomy" id="3143536"/>
    <lineage>
        <taxon>Bacteria</taxon>
        <taxon>Pseudomonadati</taxon>
        <taxon>Pseudomonadota</taxon>
        <taxon>Alphaproteobacteria</taxon>
        <taxon>Parvularculales</taxon>
        <taxon>Parvularculaceae</taxon>
        <taxon>Hyphococcus</taxon>
    </lineage>
</organism>
<evidence type="ECO:0000313" key="9">
    <source>
        <dbReference type="Proteomes" id="UP001560685"/>
    </source>
</evidence>
<dbReference type="Gene3D" id="2.40.50.140">
    <property type="entry name" value="Nucleic acid-binding proteins"/>
    <property type="match status" value="1"/>
</dbReference>
<evidence type="ECO:0008006" key="10">
    <source>
        <dbReference type="Google" id="ProtNLM"/>
    </source>
</evidence>
<dbReference type="PROSITE" id="PS01230">
    <property type="entry name" value="TRMA_1"/>
    <property type="match status" value="1"/>
</dbReference>
<dbReference type="Proteomes" id="UP001560685">
    <property type="component" value="Unassembled WGS sequence"/>
</dbReference>
<dbReference type="Pfam" id="PF05958">
    <property type="entry name" value="tRNA_U5-meth_tr"/>
    <property type="match status" value="1"/>
</dbReference>
<evidence type="ECO:0000256" key="5">
    <source>
        <dbReference type="ARBA" id="ARBA00023014"/>
    </source>
</evidence>
<gene>
    <name evidence="8" type="ORF">ABFZ84_06475</name>
</gene>